<gene>
    <name evidence="2" type="ORF">BXZ70DRAFT_924101</name>
</gene>
<name>A0A8K0UWA0_9AGAR</name>
<organism evidence="2 3">
    <name type="scientific">Cristinia sonorae</name>
    <dbReference type="NCBI Taxonomy" id="1940300"/>
    <lineage>
        <taxon>Eukaryota</taxon>
        <taxon>Fungi</taxon>
        <taxon>Dikarya</taxon>
        <taxon>Basidiomycota</taxon>
        <taxon>Agaricomycotina</taxon>
        <taxon>Agaricomycetes</taxon>
        <taxon>Agaricomycetidae</taxon>
        <taxon>Agaricales</taxon>
        <taxon>Pleurotineae</taxon>
        <taxon>Stephanosporaceae</taxon>
        <taxon>Cristinia</taxon>
    </lineage>
</organism>
<evidence type="ECO:0000313" key="3">
    <source>
        <dbReference type="Proteomes" id="UP000813824"/>
    </source>
</evidence>
<feature type="domain" description="F-box" evidence="1">
    <location>
        <begin position="1"/>
        <end position="47"/>
    </location>
</feature>
<keyword evidence="3" id="KW-1185">Reference proteome</keyword>
<dbReference type="SUPFAM" id="SSF81383">
    <property type="entry name" value="F-box domain"/>
    <property type="match status" value="1"/>
</dbReference>
<dbReference type="PROSITE" id="PS50181">
    <property type="entry name" value="FBOX"/>
    <property type="match status" value="1"/>
</dbReference>
<dbReference type="EMBL" id="JAEVFJ010000006">
    <property type="protein sequence ID" value="KAH8104035.1"/>
    <property type="molecule type" value="Genomic_DNA"/>
</dbReference>
<accession>A0A8K0UWA0</accession>
<dbReference type="InterPro" id="IPR036047">
    <property type="entry name" value="F-box-like_dom_sf"/>
</dbReference>
<evidence type="ECO:0000313" key="2">
    <source>
        <dbReference type="EMBL" id="KAH8104035.1"/>
    </source>
</evidence>
<dbReference type="AlphaFoldDB" id="A0A8K0UWA0"/>
<dbReference type="Proteomes" id="UP000813824">
    <property type="component" value="Unassembled WGS sequence"/>
</dbReference>
<dbReference type="InterPro" id="IPR001810">
    <property type="entry name" value="F-box_dom"/>
</dbReference>
<protein>
    <recommendedName>
        <fullName evidence="1">F-box domain-containing protein</fullName>
    </recommendedName>
</protein>
<comment type="caution">
    <text evidence="2">The sequence shown here is derived from an EMBL/GenBank/DDBJ whole genome shotgun (WGS) entry which is preliminary data.</text>
</comment>
<dbReference type="OrthoDB" id="3211970at2759"/>
<reference evidence="2" key="1">
    <citation type="journal article" date="2021" name="New Phytol.">
        <title>Evolutionary innovations through gain and loss of genes in the ectomycorrhizal Boletales.</title>
        <authorList>
            <person name="Wu G."/>
            <person name="Miyauchi S."/>
            <person name="Morin E."/>
            <person name="Kuo A."/>
            <person name="Drula E."/>
            <person name="Varga T."/>
            <person name="Kohler A."/>
            <person name="Feng B."/>
            <person name="Cao Y."/>
            <person name="Lipzen A."/>
            <person name="Daum C."/>
            <person name="Hundley H."/>
            <person name="Pangilinan J."/>
            <person name="Johnson J."/>
            <person name="Barry K."/>
            <person name="LaButti K."/>
            <person name="Ng V."/>
            <person name="Ahrendt S."/>
            <person name="Min B."/>
            <person name="Choi I.G."/>
            <person name="Park H."/>
            <person name="Plett J.M."/>
            <person name="Magnuson J."/>
            <person name="Spatafora J.W."/>
            <person name="Nagy L.G."/>
            <person name="Henrissat B."/>
            <person name="Grigoriev I.V."/>
            <person name="Yang Z.L."/>
            <person name="Xu J."/>
            <person name="Martin F.M."/>
        </authorList>
    </citation>
    <scope>NUCLEOTIDE SEQUENCE</scope>
    <source>
        <strain evidence="2">KKN 215</strain>
    </source>
</reference>
<sequence>MSKLLLIPSELCLAIVAHLEVKDVVALRMTCIYLFEITKERSIWLSLLRAQEATSPLPAFARKLADSDSSLDLASIEEMVQSVFRTQRDWLQPRQTPLHELHRLVVPEYWNHEHHDMNSKTQNICGLEVFLDRWLIVIYSNNVQLWDLFPGTPKDPHGPGSAWLKHSGAQILRGLVPTQFDTIAYHATSLSAERDAIYVAVASDIVTRVICFRLPTDAPDDTETPMPVCKDDYPLEGLSIRAYEPSSNVLVAYRSQVMSLVSLNTLVCWNITLDAGEALWSNLTGVHFLTPRHVLCCWSHSIELFVFSGSFASSQNPGEDKGRIASPAEVEFHQEEFTGITFRSVSFSDHRVSTSTRDRTTTLSCGILAYDVLRGIYHYRVDVHFPAEFSSEQHAFKNESCPNLVKPLSWNVTLVSAHHMAQLIESTAQPTEMPRPRSGFTRGTHGFLTSCALGPQGTRGIWVERRRHSTNRAMYGFNLTRSIDSEAVDEAKGLGGKLIYEVSSFDLRDDVTHCAFSEVTGKIALGTRGGDVFVLKQ</sequence>
<evidence type="ECO:0000259" key="1">
    <source>
        <dbReference type="PROSITE" id="PS50181"/>
    </source>
</evidence>
<proteinExistence type="predicted"/>